<dbReference type="SUPFAM" id="SSF49899">
    <property type="entry name" value="Concanavalin A-like lectins/glucanases"/>
    <property type="match status" value="1"/>
</dbReference>
<feature type="region of interest" description="Disordered" evidence="17">
    <location>
        <begin position="2593"/>
        <end position="2619"/>
    </location>
</feature>
<feature type="region of interest" description="Disordered" evidence="17">
    <location>
        <begin position="2700"/>
        <end position="2729"/>
    </location>
</feature>
<dbReference type="InterPro" id="IPR000519">
    <property type="entry name" value="P_trefoil_dom"/>
</dbReference>
<evidence type="ECO:0000256" key="18">
    <source>
        <dbReference type="SAM" id="Phobius"/>
    </source>
</evidence>
<evidence type="ECO:0000256" key="11">
    <source>
        <dbReference type="ARBA" id="ARBA00023180"/>
    </source>
</evidence>
<dbReference type="PROSITE" id="PS50095">
    <property type="entry name" value="PLAT"/>
    <property type="match status" value="1"/>
</dbReference>
<feature type="compositionally biased region" description="Acidic residues" evidence="17">
    <location>
        <begin position="4198"/>
        <end position="4215"/>
    </location>
</feature>
<dbReference type="InterPro" id="IPR013122">
    <property type="entry name" value="PKD1_2_channel"/>
</dbReference>
<keyword evidence="7 18" id="KW-1133">Transmembrane helix</keyword>
<feature type="compositionally biased region" description="Basic and acidic residues" evidence="17">
    <location>
        <begin position="3361"/>
        <end position="3375"/>
    </location>
</feature>
<feature type="compositionally biased region" description="Acidic residues" evidence="17">
    <location>
        <begin position="3462"/>
        <end position="3475"/>
    </location>
</feature>
<feature type="transmembrane region" description="Helical" evidence="18">
    <location>
        <begin position="3302"/>
        <end position="3324"/>
    </location>
</feature>
<dbReference type="InterPro" id="IPR000203">
    <property type="entry name" value="GPS"/>
</dbReference>
<evidence type="ECO:0000256" key="17">
    <source>
        <dbReference type="SAM" id="MobiDB-lite"/>
    </source>
</evidence>
<dbReference type="PROSITE" id="PS51212">
    <property type="entry name" value="WSC"/>
    <property type="match status" value="1"/>
</dbReference>
<feature type="domain" description="PLAT" evidence="21">
    <location>
        <begin position="3096"/>
        <end position="3215"/>
    </location>
</feature>
<dbReference type="PROSITE" id="PS01285">
    <property type="entry name" value="FA58C_1"/>
    <property type="match status" value="1"/>
</dbReference>
<dbReference type="SUPFAM" id="SSF49723">
    <property type="entry name" value="Lipase/lipooxygenase domain (PLAT/LH2 domain)"/>
    <property type="match status" value="1"/>
</dbReference>
<feature type="region of interest" description="Disordered" evidence="17">
    <location>
        <begin position="4181"/>
        <end position="4267"/>
    </location>
</feature>
<feature type="domain" description="PKD" evidence="20">
    <location>
        <begin position="1904"/>
        <end position="1952"/>
    </location>
</feature>
<dbReference type="Pfam" id="PF08016">
    <property type="entry name" value="PKD_channel"/>
    <property type="match status" value="1"/>
</dbReference>
<feature type="region of interest" description="Disordered" evidence="17">
    <location>
        <begin position="3334"/>
        <end position="3378"/>
    </location>
</feature>
<feature type="domain" description="PKD" evidence="20">
    <location>
        <begin position="1339"/>
        <end position="1407"/>
    </location>
</feature>
<feature type="transmembrane region" description="Helical" evidence="18">
    <location>
        <begin position="3261"/>
        <end position="3282"/>
    </location>
</feature>
<protein>
    <submittedName>
        <fullName evidence="24">Uncharacterized protein</fullName>
    </submittedName>
</protein>
<dbReference type="Gene3D" id="2.60.120.200">
    <property type="match status" value="1"/>
</dbReference>
<dbReference type="GO" id="GO:0050982">
    <property type="term" value="P:detection of mechanical stimulus"/>
    <property type="evidence" value="ECO:0007669"/>
    <property type="project" value="TreeGrafter"/>
</dbReference>
<dbReference type="InterPro" id="IPR003915">
    <property type="entry name" value="PKD_2"/>
</dbReference>
<dbReference type="Pfam" id="PF00088">
    <property type="entry name" value="Trefoil"/>
    <property type="match status" value="1"/>
</dbReference>
<dbReference type="SMART" id="SM00089">
    <property type="entry name" value="PKD"/>
    <property type="match status" value="6"/>
</dbReference>
<keyword evidence="6" id="KW-0732">Signal</keyword>
<dbReference type="InterPro" id="IPR022409">
    <property type="entry name" value="PKD/Chitinase_dom"/>
</dbReference>
<keyword evidence="8" id="KW-0969">Cilium</keyword>
<dbReference type="Pfam" id="PF01477">
    <property type="entry name" value="PLAT"/>
    <property type="match status" value="1"/>
</dbReference>
<evidence type="ECO:0000259" key="19">
    <source>
        <dbReference type="PROSITE" id="PS50022"/>
    </source>
</evidence>
<keyword evidence="25" id="KW-1185">Reference proteome</keyword>
<dbReference type="InterPro" id="IPR035986">
    <property type="entry name" value="PKD_dom_sf"/>
</dbReference>
<feature type="domain" description="PKD" evidence="20">
    <location>
        <begin position="1801"/>
        <end position="1865"/>
    </location>
</feature>
<feature type="transmembrane region" description="Helical" evidence="18">
    <location>
        <begin position="3915"/>
        <end position="3935"/>
    </location>
</feature>
<dbReference type="SMART" id="SM00231">
    <property type="entry name" value="FA58C"/>
    <property type="match status" value="1"/>
</dbReference>
<feature type="transmembrane region" description="Helical" evidence="18">
    <location>
        <begin position="3521"/>
        <end position="3542"/>
    </location>
</feature>
<dbReference type="Proteomes" id="UP001159428">
    <property type="component" value="Unassembled WGS sequence"/>
</dbReference>
<dbReference type="GO" id="GO:0005509">
    <property type="term" value="F:calcium ion binding"/>
    <property type="evidence" value="ECO:0007669"/>
    <property type="project" value="InterPro"/>
</dbReference>
<comment type="caution">
    <text evidence="15">Lacks conserved residue(s) required for the propagation of feature annotation.</text>
</comment>
<dbReference type="PROSITE" id="PS50093">
    <property type="entry name" value="PKD"/>
    <property type="match status" value="6"/>
</dbReference>
<dbReference type="InterPro" id="IPR013783">
    <property type="entry name" value="Ig-like_fold"/>
</dbReference>
<dbReference type="InterPro" id="IPR046791">
    <property type="entry name" value="Polycystin_dom"/>
</dbReference>
<dbReference type="PROSITE" id="PS50022">
    <property type="entry name" value="FA58C_3"/>
    <property type="match status" value="1"/>
</dbReference>
<organism evidence="24 25">
    <name type="scientific">Pocillopora meandrina</name>
    <dbReference type="NCBI Taxonomy" id="46732"/>
    <lineage>
        <taxon>Eukaryota</taxon>
        <taxon>Metazoa</taxon>
        <taxon>Cnidaria</taxon>
        <taxon>Anthozoa</taxon>
        <taxon>Hexacorallia</taxon>
        <taxon>Scleractinia</taxon>
        <taxon>Astrocoeniina</taxon>
        <taxon>Pocilloporidae</taxon>
        <taxon>Pocillopora</taxon>
    </lineage>
</organism>
<reference evidence="24 25" key="1">
    <citation type="submission" date="2022-05" db="EMBL/GenBank/DDBJ databases">
        <authorList>
            <consortium name="Genoscope - CEA"/>
            <person name="William W."/>
        </authorList>
    </citation>
    <scope>NUCLEOTIDE SEQUENCE [LARGE SCALE GENOMIC DNA]</scope>
</reference>
<feature type="domain" description="WSC" evidence="22">
    <location>
        <begin position="737"/>
        <end position="826"/>
    </location>
</feature>
<dbReference type="InterPro" id="IPR008979">
    <property type="entry name" value="Galactose-bd-like_sf"/>
</dbReference>
<comment type="caution">
    <text evidence="24">The sequence shown here is derived from an EMBL/GenBank/DDBJ whole genome shotgun (WGS) entry which is preliminary data.</text>
</comment>
<dbReference type="Pfam" id="PF00754">
    <property type="entry name" value="F5_F8_type_C"/>
    <property type="match status" value="1"/>
</dbReference>
<evidence type="ECO:0000256" key="9">
    <source>
        <dbReference type="ARBA" id="ARBA00023136"/>
    </source>
</evidence>
<dbReference type="SUPFAM" id="SSF57492">
    <property type="entry name" value="Trefoil"/>
    <property type="match status" value="1"/>
</dbReference>
<keyword evidence="13" id="KW-0813">Transport</keyword>
<feature type="binding site" evidence="13">
    <location>
        <position position="4148"/>
    </location>
    <ligand>
        <name>Ca(2+)</name>
        <dbReference type="ChEBI" id="CHEBI:29108"/>
        <label>2</label>
    </ligand>
</feature>
<feature type="transmembrane region" description="Helical" evidence="18">
    <location>
        <begin position="3052"/>
        <end position="3071"/>
    </location>
</feature>
<dbReference type="SUPFAM" id="SSF49299">
    <property type="entry name" value="PKD domain"/>
    <property type="match status" value="7"/>
</dbReference>
<sequence length="4267" mass="471997">MHSFSANQTRVVFHAAHLCHLTLICSISDYLRCTHINIAATSNGGQCTEASHDQGTCGLVIDGGTANGWASNGGIGQWIKIQFVRAYLLNTIRVMQRVELTDLAKSLRLEFSDSSEAYVDLTKTDGSTPIWDVRTFADVSTSFVKVVVDTVYAAGKIGFREVEFYHDNCLRDKLCSRVTLPAGKKSEIHPLFGKTISVLVLTSQEVSITLHEKPQTDSTRYRFNIGGNSKSTIYLATEGGSEVSKDSADISSYPFHASQWRTFWIDFRSSKLVLGSGSEVILQWNNPNPFSISYVSFTADGSSETRIILCNKEIKCYKGADHFWPLDKVVAGTVFDLIGSKHGKADKSSLGSGPGYQGMASLGVVLKSTENKTIDFGDFSDCVSDAAVCNTGIAIGFWVMVVSSSDIFHTAETSSDRGLLISYDKDSSKLTFRFYSNDVSGMVEHRIATLVWYHVFVSWKKGESPFLVVNGAYDLWGSYSSVSRLQETYTHLLAGKRPAGGESDGGLSQVVIYKRPLSKQEMLTKFHCVGLSPEYPPCASIETSDRISCGWSGITKSLCISLGCCYDSGASTCFQQDGLSGNSKLGVGTGASGPMSASSSVTGHSSSEGRLIWRSELDGSWNDRAWKPKIITGEQWLQVDLNQVKAVSAVGTQGVLTNGGSSYCQTYTLSHSKGGAIWQTYKDGSSKKASNMGNTNATDIVKNTINPPLNARFIRFYCKSWYSEPALKVEVYGNTTASNYVGCLTKGTFEACGDYASNALTAEICTTCCGLAGYQFSALRNGEQCWCSNALDMSSIVGEPQCNEPCSGNIVLRCGGRESYSVYQALGNYNFSFEVTVPESTFVYERITATYSSYPGASYTLDFGEDVVFTTENTSVSYIYHTDGRHSGYGRVLLGEYGEAQTKFTSWAVNVQSRAAYFELNCPPAVEANEEFHCPVKVYQGSSMHLDIQFTGGSSYSTPLDDALSRLVGENFQIEAGSALSQSSNKTILIPSYRFEEDGKLMGWRICSQTSGFVSLQVFRPVCGKGTHDRYCYSNGNCAINITPCGNLHASTCTSSQVFSTATGTCTDDNITPQYMPSAALGEKYELVIESHVFLSKPGCHIFQFDDVKNCTDVKEGDILGFTYYGRGFAEITSRNSGKSQKMNATAFSFDELQPGLGSIITTASSSPSESQIQYAIAAIQQLPSLFWFTHNYSIGRYEEEATVRGPHNTLKDTTTIVATEGVANVTWTTPKFVATNATYTITIHPHKGYNVTYVVDFGAGKSNTMQKTRLDNDLPSSYVYNSSGSYNISLYAINMISFQIKACYVTVQDIVLGLSFYEPIRPVPLGNDTKVTWMLRQGNGVNISIDFGDGDFFHNGSFDITYLFAAMNSHKYAAIGEYTVAINVSNCVSNASIEEVAIVELPLNGVTCNVIHANRDIEVNETVTVEITVQQGTNPEFYIDFGDGSITTTRELSVQHLYSYYAFFNVSISAYNNVSRENASQEIQVHKPVKPLIGFNVTCLHTNFTDNTPCMLNITEGTDFKCTWNWADGKSSETHFVDLGNFTYHNYSAVGHYNIALNCTNRLYNTTAEATAIVEIPILGFNVDDPVAKPFQVDFTVTWSTVSGTDAIFNVTFTHVIDGVSFNVTDVTTSKGTTSGSAVITSDMMPLLGIYELMVTAINYVTPRQTIYQSVMIDIPISTPVLTRASKFVEVHIATNFSLSLKTGSNVSLWWNFTDGSPVIQQNYLGPFPVDGITIEHTFHDEGEYIIQLFGNNSVSNFTSVIPVFIQNPPNLTLTTNSPQAIPSGTITFTISVVPGEEPPTDANYTVYYGDGSMSADQPFSAPLVLQHSYQNHGAYVMNITIVNQVQFAFLETEVEVQTPIAGLKTFLAHTGPKEEEGKPGKGPGNTYFPNDFPVMFSTFIRNGTNVSYFWDFDDGESVTTMNISLNHTFKHPGTYEVKLIAENAISRNITIRVVNMQRMIRINKFQTDGSQTLGKPILFEVLLDEAGTDSCFFVNISGYKLMNFKNSKSCPSACGGASSEVKVLSNNPTQFSWTHQCSKVGPFNVTVTACNLVNTIVKRGEGVCTQKKCNFPNVTMKSNLVGLSPENAVGYLKKKGFKISNVIALDCEATDKTEFQWQVNKMETVSKERSVTLATSISLTAPSLDVPARGISEYGIFRLIFSVAMVNVTGVVSYSYGYIKMEASDIEAVIDQGTSRAVGQGKDTTVSSLESTDPDEVNSNPSDFQFCWFCAKKGSYNPDLLENCTQLDAYPIIPIPITNSGNDTNSTSTELDADGCFGYPLGRLNTSEPKITFNTLRMTALSDYDVCVQVSKDTRKSTACITLQITAGDPPEVAITCSNLAPNCGRKVNPSVNLNLIGNAVCDLCGDPNAVAYLWIISVKNGDKYDDVSNPADMVATPLDGKTLAVKPETLTGGKTYKFRLESWVKSTKKQVFGFAEYEKEVNKPPEGGSCDVSPKQGFALQPDFKITCSGWVDDTKLIYSVTASVETGQAELPISPAEPLSLDQSYSLSSKTLPVGLAQNENWINVFITIKDEDDADTKFPVEVQVKMPAGNAEEISAKLDEATANIDVLISSGDPDAALNAIGGVASAMSAQSAQQDSEQNEETTSEEEQKKQKERKEMLVGILTKIPPPSNPEDALKITGALEAINTGPKTTLSSDAKGKMAETMSKCAGVLHSPMSSKKRENLAKSLVTSISAVLIPGGDEGQKSSEDSTEDKGDDEDEKAKQKTLEVTNVILSTAGNSLITGEEFKVESADLSLKAKKESMSNVKGVEAGGSKIKNLGAAVDKNSSEPVQMQMSSFSGSPYGKSAGKVDSGVTQLELKDESGNPKNISNLTLYMDIFVPAKNGLAKPETYTIKMSDMLMMELNVTNNKSAIYVWAVPEHNGTQTVIFCKRGSKPSTTDYDFRQTIPNNLFRNESEETASSENSTDAQSDPQLHQMFLDNDALNQTASGIWFFGFYYNGSVQQNGDEKPPAENKLNITIFESTCKYYNTINKTWDYDGCKAGPLTTPTERHCRCNHLTSFASDFFVPPNKIDWDKVSLAELLNNPLVFSVVCGIFGLYFLLVLWARRADRKDLEKVGVAPLPDNDPRDTYMYEVVVYTGYSSHAGTSSEVRMVLTGGLDETSPRRLKDTEPGRRKFCRGNVDYFLLSVPRCLGKLKTLRIWHDNTGDDPSWYLLRVMVHDVQSDIKTWFICDRWLAVEEDDGCVERVLTPASKEELTSFNLLFSTEARKNLTDGHLWFSVVTRPAKSNFTRVQRLSCCLSILLCTMLANAMFYQVGTESSSGTSVHIGPFSFSIKQLSIGITSSLVVLPVNVLIVTFFRKARPAEAKKGLDKDQDPHGQSPKYELSGEKANQTSKEAEAAEKEDDEKKKENKKKKKKTLPHFFIYISYVLVFVSCTVSATFTVFYGLTFGKEKSAGWLSSMMISFWQDVLISQPLKVFAAAMFFAVVIKDPNKAEEENEQEANELNPDEETIHNKTQNSEEEKTLRKIGFVDKPPNEEKLEYARRLKVKQKAMKVIIREIVQYFVFLSVLLVVAYGSRDPMGFQVTSAMRNIFEDGKYTGLGAFDEVSDYRSYWEWAQQTFIPTLMPRYWYGPVAIDNKDIVNEEATNSDTKRTKHKKVVSTKTTGSKYNDGSSLVLFSYEGKFVADHSTAYLIGTPRLRQLRIQKNKCSLLPTFRALFDQCNLAYDWDYEDKEYYEEGWVPVPSNTSTEEMKETPWTYQTQWKLKGTPYWGKFATYLGGGYVADFGAKRDEAEEIAKELSSLGWIDRYTRAIFAEFAIYNAETNFFCVVTLLTEILPSGGYHLSPRIQTIRLYRYVGPEMVFVMACELGYMAFLLYFLYRQVKKYRAERREYFKDPWNYPELLVLGFSLSAVGLYFARLALTKYSLRSMQDTPDKFVSFQYVAFLDEWVSATTAMAVFFSVLKFLRLLKFNRRVSTLMITIKLASKPLSSFMLLFFILFLAFSQFAFVVFGIDNEDYASFPKTLGSMMSMTLGSFDFGSLTSSSRILGPVFFFLYVVTVLFVLMNVFIGILNDALSEVSNDSSIQSNEHEILDFMLHTFKRTVGKQVGPAIKPNYKEPKNQFELNLDSIEEISENVQYALRNICMEDIRQTNWFEPENTNKKKKIVMMLVLETDEDFTENDICDSIPVLDDLMAKHDENELLRKLIYYREEKRLEEEASQNEDDQSGKSSDDDDDDQSEDDLDSDDDNASVASGDSESKPQKQKLRFVEPADTGSMDGMDRGSARSEARLNLQASGTSEV</sequence>
<evidence type="ECO:0000256" key="10">
    <source>
        <dbReference type="ARBA" id="ARBA00023157"/>
    </source>
</evidence>
<dbReference type="InterPro" id="IPR036392">
    <property type="entry name" value="PLAT/LH2_dom_sf"/>
</dbReference>
<dbReference type="PRINTS" id="PR01433">
    <property type="entry name" value="POLYCYSTIN2"/>
</dbReference>
<dbReference type="SMART" id="SM00303">
    <property type="entry name" value="GPS"/>
    <property type="match status" value="1"/>
</dbReference>
<dbReference type="Gene3D" id="2.60.40.10">
    <property type="entry name" value="Immunoglobulins"/>
    <property type="match status" value="2"/>
</dbReference>
<dbReference type="EMBL" id="CALNXJ010000005">
    <property type="protein sequence ID" value="CAH3040199.1"/>
    <property type="molecule type" value="Genomic_DNA"/>
</dbReference>
<feature type="region of interest" description="Disordered" evidence="17">
    <location>
        <begin position="2200"/>
        <end position="2219"/>
    </location>
</feature>
<evidence type="ECO:0000259" key="21">
    <source>
        <dbReference type="PROSITE" id="PS50095"/>
    </source>
</evidence>
<feature type="domain" description="PKD" evidence="20">
    <location>
        <begin position="1704"/>
        <end position="1768"/>
    </location>
</feature>
<evidence type="ECO:0000313" key="24">
    <source>
        <dbReference type="EMBL" id="CAH3040199.1"/>
    </source>
</evidence>
<keyword evidence="13" id="KW-0106">Calcium</keyword>
<evidence type="ECO:0000256" key="8">
    <source>
        <dbReference type="ARBA" id="ARBA00023069"/>
    </source>
</evidence>
<keyword evidence="13" id="KW-0479">Metal-binding</keyword>
<keyword evidence="13" id="KW-0109">Calcium transport</keyword>
<feature type="transmembrane region" description="Helical" evidence="18">
    <location>
        <begin position="3431"/>
        <end position="3454"/>
    </location>
</feature>
<comment type="subcellular location">
    <subcellularLocation>
        <location evidence="2">Cell membrane</location>
        <topology evidence="2">Multi-pass membrane protein</topology>
    </subcellularLocation>
    <subcellularLocation>
        <location evidence="1">Cell projection</location>
        <location evidence="1">Cilium</location>
    </subcellularLocation>
</comment>
<keyword evidence="10 16" id="KW-1015">Disulfide bond</keyword>
<feature type="transmembrane region" description="Helical" evidence="18">
    <location>
        <begin position="3388"/>
        <end position="3411"/>
    </location>
</feature>
<feature type="compositionally biased region" description="Acidic residues" evidence="17">
    <location>
        <begin position="2714"/>
        <end position="2724"/>
    </location>
</feature>
<dbReference type="GO" id="GO:0005262">
    <property type="term" value="F:calcium channel activity"/>
    <property type="evidence" value="ECO:0007669"/>
    <property type="project" value="UniProtKB-KW"/>
</dbReference>
<dbReference type="InterPro" id="IPR055826">
    <property type="entry name" value="DUF7402"/>
</dbReference>
<dbReference type="Pfam" id="PF02010">
    <property type="entry name" value="REJ"/>
    <property type="match status" value="1"/>
</dbReference>
<dbReference type="InterPro" id="IPR000601">
    <property type="entry name" value="PKD_dom"/>
</dbReference>
<evidence type="ECO:0000256" key="3">
    <source>
        <dbReference type="ARBA" id="ARBA00007200"/>
    </source>
</evidence>
<dbReference type="InterPro" id="IPR000421">
    <property type="entry name" value="FA58C"/>
</dbReference>
<feature type="transmembrane region" description="Helical" evidence="18">
    <location>
        <begin position="3827"/>
        <end position="3846"/>
    </location>
</feature>
<keyword evidence="12" id="KW-0966">Cell projection</keyword>
<evidence type="ECO:0000256" key="15">
    <source>
        <dbReference type="PROSITE-ProRule" id="PRU00152"/>
    </source>
</evidence>
<feature type="transmembrane region" description="Helical" evidence="18">
    <location>
        <begin position="4017"/>
        <end position="4038"/>
    </location>
</feature>
<dbReference type="PANTHER" id="PTHR10877:SF150">
    <property type="entry name" value="REJ DOMAIN-CONTAINING PROTEIN"/>
    <property type="match status" value="1"/>
</dbReference>
<feature type="compositionally biased region" description="Basic and acidic residues" evidence="17">
    <location>
        <begin position="3476"/>
        <end position="3491"/>
    </location>
</feature>
<dbReference type="Gene3D" id="2.60.60.20">
    <property type="entry name" value="PLAT/LH2 domain"/>
    <property type="match status" value="1"/>
</dbReference>
<dbReference type="InterPro" id="IPR002889">
    <property type="entry name" value="WSC_carb-bd"/>
</dbReference>
<dbReference type="SMART" id="SM00308">
    <property type="entry name" value="LH2"/>
    <property type="match status" value="1"/>
</dbReference>
<evidence type="ECO:0000259" key="23">
    <source>
        <dbReference type="PROSITE" id="PS51448"/>
    </source>
</evidence>
<keyword evidence="13" id="KW-0406">Ion transport</keyword>
<dbReference type="FunFam" id="1.10.287.70:FF:000086">
    <property type="entry name" value="Polycystic kidney disease 2"/>
    <property type="match status" value="1"/>
</dbReference>
<feature type="compositionally biased region" description="Basic and acidic residues" evidence="17">
    <location>
        <begin position="4245"/>
        <end position="4255"/>
    </location>
</feature>
<evidence type="ECO:0000313" key="25">
    <source>
        <dbReference type="Proteomes" id="UP001159428"/>
    </source>
</evidence>
<feature type="disulfide bond" evidence="14">
    <location>
        <begin position="3675"/>
        <end position="3688"/>
    </location>
</feature>
<comment type="similarity">
    <text evidence="3">Belongs to the polycystin family.</text>
</comment>
<dbReference type="SMART" id="SM00018">
    <property type="entry name" value="PD"/>
    <property type="match status" value="1"/>
</dbReference>
<feature type="region of interest" description="Disordered" evidence="17">
    <location>
        <begin position="3461"/>
        <end position="3491"/>
    </location>
</feature>
<name>A0AAU9VXA9_9CNID</name>
<dbReference type="Pfam" id="PF01825">
    <property type="entry name" value="GPS"/>
    <property type="match status" value="1"/>
</dbReference>
<gene>
    <name evidence="24" type="ORF">PMEA_00025818</name>
</gene>
<dbReference type="InterPro" id="IPR001024">
    <property type="entry name" value="PLAT/LH2_dom"/>
</dbReference>
<evidence type="ECO:0000256" key="16">
    <source>
        <dbReference type="PROSITE-ProRule" id="PRU00779"/>
    </source>
</evidence>
<evidence type="ECO:0000259" key="20">
    <source>
        <dbReference type="PROSITE" id="PS50093"/>
    </source>
</evidence>
<dbReference type="Gene3D" id="1.10.287.70">
    <property type="match status" value="1"/>
</dbReference>
<keyword evidence="13" id="KW-0407">Ion channel</keyword>
<dbReference type="PROSITE" id="PS51448">
    <property type="entry name" value="P_TREFOIL_2"/>
    <property type="match status" value="1"/>
</dbReference>
<dbReference type="FunFam" id="2.60.60.20:FF:000022">
    <property type="entry name" value="Uncharacterized protein"/>
    <property type="match status" value="1"/>
</dbReference>
<accession>A0AAU9VXA9</accession>
<dbReference type="Gene3D" id="4.10.110.10">
    <property type="entry name" value="Spasmolytic Protein, domain 1"/>
    <property type="match status" value="1"/>
</dbReference>
<dbReference type="CDD" id="cd00111">
    <property type="entry name" value="Trefoil"/>
    <property type="match status" value="1"/>
</dbReference>
<evidence type="ECO:0000256" key="2">
    <source>
        <dbReference type="ARBA" id="ARBA00004651"/>
    </source>
</evidence>
<dbReference type="GO" id="GO:0005929">
    <property type="term" value="C:cilium"/>
    <property type="evidence" value="ECO:0007669"/>
    <property type="project" value="UniProtKB-SubCell"/>
</dbReference>
<evidence type="ECO:0000256" key="5">
    <source>
        <dbReference type="ARBA" id="ARBA00022692"/>
    </source>
</evidence>
<dbReference type="SMART" id="SM00321">
    <property type="entry name" value="WSC"/>
    <property type="match status" value="1"/>
</dbReference>
<keyword evidence="9 18" id="KW-0472">Membrane</keyword>
<dbReference type="Gene3D" id="2.60.120.260">
    <property type="entry name" value="Galactose-binding domain-like"/>
    <property type="match status" value="2"/>
</dbReference>
<evidence type="ECO:0000259" key="22">
    <source>
        <dbReference type="PROSITE" id="PS51212"/>
    </source>
</evidence>
<keyword evidence="4" id="KW-1003">Cell membrane</keyword>
<dbReference type="Pfam" id="PF13385">
    <property type="entry name" value="Laminin_G_3"/>
    <property type="match status" value="1"/>
</dbReference>
<dbReference type="InterPro" id="IPR051223">
    <property type="entry name" value="Polycystin"/>
</dbReference>
<keyword evidence="11" id="KW-0325">Glycoprotein</keyword>
<keyword evidence="13" id="KW-0107">Calcium channel</keyword>
<dbReference type="Pfam" id="PF01822">
    <property type="entry name" value="WSC"/>
    <property type="match status" value="1"/>
</dbReference>
<dbReference type="PANTHER" id="PTHR10877">
    <property type="entry name" value="POLYCYSTIN FAMILY MEMBER"/>
    <property type="match status" value="1"/>
</dbReference>
<keyword evidence="5 18" id="KW-0812">Transmembrane</keyword>
<dbReference type="Pfam" id="PF12248">
    <property type="entry name" value="Methyltransf_FA"/>
    <property type="match status" value="1"/>
</dbReference>
<evidence type="ECO:0000256" key="1">
    <source>
        <dbReference type="ARBA" id="ARBA00004138"/>
    </source>
</evidence>
<evidence type="ECO:0000256" key="7">
    <source>
        <dbReference type="ARBA" id="ARBA00022989"/>
    </source>
</evidence>
<proteinExistence type="inferred from homology"/>
<dbReference type="Pfam" id="PF24135">
    <property type="entry name" value="DUF7402"/>
    <property type="match status" value="1"/>
</dbReference>
<dbReference type="InterPro" id="IPR002859">
    <property type="entry name" value="PKD/REJ-like"/>
</dbReference>
<evidence type="ECO:0000256" key="4">
    <source>
        <dbReference type="ARBA" id="ARBA00022475"/>
    </source>
</evidence>
<feature type="transmembrane region" description="Helical" evidence="18">
    <location>
        <begin position="3955"/>
        <end position="3979"/>
    </location>
</feature>
<feature type="domain" description="PKD" evidence="20">
    <location>
        <begin position="1524"/>
        <end position="1582"/>
    </location>
</feature>
<dbReference type="InterPro" id="IPR013320">
    <property type="entry name" value="ConA-like_dom_sf"/>
</dbReference>
<dbReference type="SUPFAM" id="SSF49785">
    <property type="entry name" value="Galactose-binding domain-like"/>
    <property type="match status" value="2"/>
</dbReference>
<dbReference type="InterPro" id="IPR022041">
    <property type="entry name" value="Methyltransf_FA"/>
</dbReference>
<feature type="compositionally biased region" description="Low complexity" evidence="17">
    <location>
        <begin position="2593"/>
        <end position="2602"/>
    </location>
</feature>
<dbReference type="InterPro" id="IPR044913">
    <property type="entry name" value="P_trefoil_dom_sf"/>
</dbReference>
<evidence type="ECO:0000256" key="13">
    <source>
        <dbReference type="PIRSR" id="PIRSR603915-1"/>
    </source>
</evidence>
<dbReference type="GO" id="GO:0005886">
    <property type="term" value="C:plasma membrane"/>
    <property type="evidence" value="ECO:0007669"/>
    <property type="project" value="UniProtKB-SubCell"/>
</dbReference>
<evidence type="ECO:0000256" key="12">
    <source>
        <dbReference type="ARBA" id="ARBA00023273"/>
    </source>
</evidence>
<dbReference type="CDD" id="cd00057">
    <property type="entry name" value="FA58C"/>
    <property type="match status" value="1"/>
</dbReference>
<feature type="domain" description="P-type" evidence="23">
    <location>
        <begin position="536"/>
        <end position="577"/>
    </location>
</feature>
<evidence type="ECO:0000256" key="6">
    <source>
        <dbReference type="ARBA" id="ARBA00022729"/>
    </source>
</evidence>
<feature type="binding site" evidence="13">
    <location>
        <position position="4141"/>
    </location>
    <ligand>
        <name>Ca(2+)</name>
        <dbReference type="ChEBI" id="CHEBI:29108"/>
        <label>2</label>
    </ligand>
</feature>
<evidence type="ECO:0000256" key="14">
    <source>
        <dbReference type="PIRSR" id="PIRSR603915-2"/>
    </source>
</evidence>
<dbReference type="Pfam" id="PF20519">
    <property type="entry name" value="Polycystin_dom"/>
    <property type="match status" value="1"/>
</dbReference>
<dbReference type="CDD" id="cd00146">
    <property type="entry name" value="PKD"/>
    <property type="match status" value="1"/>
</dbReference>
<dbReference type="Pfam" id="PF00801">
    <property type="entry name" value="PKD"/>
    <property type="match status" value="4"/>
</dbReference>
<feature type="domain" description="PKD" evidence="20">
    <location>
        <begin position="1431"/>
        <end position="1493"/>
    </location>
</feature>
<feature type="disulfide bond" evidence="16">
    <location>
        <begin position="549"/>
        <end position="564"/>
    </location>
</feature>
<feature type="domain" description="F5/8 type C" evidence="19">
    <location>
        <begin position="580"/>
        <end position="734"/>
    </location>
</feature>
<feature type="transmembrane region" description="Helical" evidence="18">
    <location>
        <begin position="3866"/>
        <end position="3888"/>
    </location>
</feature>